<feature type="domain" description="C2H2-type" evidence="8">
    <location>
        <begin position="37"/>
        <end position="65"/>
    </location>
</feature>
<feature type="domain" description="C2H2-type" evidence="8">
    <location>
        <begin position="129"/>
        <end position="158"/>
    </location>
</feature>
<dbReference type="Pfam" id="PF00096">
    <property type="entry name" value="zf-C2H2"/>
    <property type="match status" value="3"/>
</dbReference>
<dbReference type="InterPro" id="IPR050331">
    <property type="entry name" value="Zinc_finger"/>
</dbReference>
<keyword evidence="4 7" id="KW-0863">Zinc-finger</keyword>
<dbReference type="GO" id="GO:0008270">
    <property type="term" value="F:zinc ion binding"/>
    <property type="evidence" value="ECO:0007669"/>
    <property type="project" value="UniProtKB-KW"/>
</dbReference>
<dbReference type="Proteomes" id="UP000198287">
    <property type="component" value="Unassembled WGS sequence"/>
</dbReference>
<comment type="subcellular location">
    <subcellularLocation>
        <location evidence="1">Nucleus</location>
    </subcellularLocation>
</comment>
<dbReference type="SUPFAM" id="SSF57667">
    <property type="entry name" value="beta-beta-alpha zinc fingers"/>
    <property type="match status" value="2"/>
</dbReference>
<comment type="caution">
    <text evidence="9">The sequence shown here is derived from an EMBL/GenBank/DDBJ whole genome shotgun (WGS) entry which is preliminary data.</text>
</comment>
<gene>
    <name evidence="9" type="ORF">Fcan01_27882</name>
</gene>
<dbReference type="PANTHER" id="PTHR16515:SF66">
    <property type="entry name" value="C2H2-TYPE DOMAIN-CONTAINING PROTEIN"/>
    <property type="match status" value="1"/>
</dbReference>
<dbReference type="InterPro" id="IPR013087">
    <property type="entry name" value="Znf_C2H2_type"/>
</dbReference>
<dbReference type="OMA" id="FNERRTD"/>
<evidence type="ECO:0000256" key="2">
    <source>
        <dbReference type="ARBA" id="ARBA00022723"/>
    </source>
</evidence>
<dbReference type="GO" id="GO:0005634">
    <property type="term" value="C:nucleus"/>
    <property type="evidence" value="ECO:0007669"/>
    <property type="project" value="UniProtKB-SubCell"/>
</dbReference>
<evidence type="ECO:0000256" key="1">
    <source>
        <dbReference type="ARBA" id="ARBA00004123"/>
    </source>
</evidence>
<dbReference type="PROSITE" id="PS00028">
    <property type="entry name" value="ZINC_FINGER_C2H2_1"/>
    <property type="match status" value="4"/>
</dbReference>
<dbReference type="AlphaFoldDB" id="A0A226CY79"/>
<dbReference type="GO" id="GO:0010468">
    <property type="term" value="P:regulation of gene expression"/>
    <property type="evidence" value="ECO:0007669"/>
    <property type="project" value="TreeGrafter"/>
</dbReference>
<feature type="domain" description="C2H2-type" evidence="8">
    <location>
        <begin position="66"/>
        <end position="89"/>
    </location>
</feature>
<accession>A0A226CY79</accession>
<keyword evidence="3" id="KW-0677">Repeat</keyword>
<feature type="domain" description="C2H2-type" evidence="8">
    <location>
        <begin position="9"/>
        <end position="36"/>
    </location>
</feature>
<dbReference type="SMART" id="SM00355">
    <property type="entry name" value="ZnF_C2H2"/>
    <property type="match status" value="5"/>
</dbReference>
<dbReference type="STRING" id="158441.A0A226CY79"/>
<protein>
    <submittedName>
        <fullName evidence="9">Zinc finger protein 1</fullName>
    </submittedName>
</protein>
<keyword evidence="10" id="KW-1185">Reference proteome</keyword>
<dbReference type="FunFam" id="3.30.160.60:FF:000446">
    <property type="entry name" value="Zinc finger protein"/>
    <property type="match status" value="1"/>
</dbReference>
<evidence type="ECO:0000256" key="5">
    <source>
        <dbReference type="ARBA" id="ARBA00022833"/>
    </source>
</evidence>
<dbReference type="InterPro" id="IPR036236">
    <property type="entry name" value="Znf_C2H2_sf"/>
</dbReference>
<dbReference type="PROSITE" id="PS50157">
    <property type="entry name" value="ZINC_FINGER_C2H2_2"/>
    <property type="match status" value="5"/>
</dbReference>
<name>A0A226CY79_FOLCA</name>
<evidence type="ECO:0000259" key="8">
    <source>
        <dbReference type="PROSITE" id="PS50157"/>
    </source>
</evidence>
<reference evidence="9 10" key="1">
    <citation type="submission" date="2015-12" db="EMBL/GenBank/DDBJ databases">
        <title>The genome of Folsomia candida.</title>
        <authorList>
            <person name="Faddeeva A."/>
            <person name="Derks M.F."/>
            <person name="Anvar Y."/>
            <person name="Smit S."/>
            <person name="Van Straalen N."/>
            <person name="Roelofs D."/>
        </authorList>
    </citation>
    <scope>NUCLEOTIDE SEQUENCE [LARGE SCALE GENOMIC DNA]</scope>
    <source>
        <strain evidence="9 10">VU population</strain>
        <tissue evidence="9">Whole body</tissue>
    </source>
</reference>
<evidence type="ECO:0000256" key="4">
    <source>
        <dbReference type="ARBA" id="ARBA00022771"/>
    </source>
</evidence>
<keyword evidence="2" id="KW-0479">Metal-binding</keyword>
<proteinExistence type="predicted"/>
<dbReference type="Gene3D" id="3.30.160.60">
    <property type="entry name" value="Classic Zinc Finger"/>
    <property type="match status" value="3"/>
</dbReference>
<dbReference type="PANTHER" id="PTHR16515">
    <property type="entry name" value="PR DOMAIN ZINC FINGER PROTEIN"/>
    <property type="match status" value="1"/>
</dbReference>
<evidence type="ECO:0000313" key="9">
    <source>
        <dbReference type="EMBL" id="OXA37371.1"/>
    </source>
</evidence>
<dbReference type="EMBL" id="LNIX01000058">
    <property type="protein sequence ID" value="OXA37371.1"/>
    <property type="molecule type" value="Genomic_DNA"/>
</dbReference>
<keyword evidence="6" id="KW-0539">Nucleus</keyword>
<evidence type="ECO:0000256" key="6">
    <source>
        <dbReference type="ARBA" id="ARBA00023242"/>
    </source>
</evidence>
<evidence type="ECO:0000256" key="3">
    <source>
        <dbReference type="ARBA" id="ARBA00022737"/>
    </source>
</evidence>
<evidence type="ECO:0000256" key="7">
    <source>
        <dbReference type="PROSITE-ProRule" id="PRU00042"/>
    </source>
</evidence>
<feature type="domain" description="C2H2-type" evidence="8">
    <location>
        <begin position="95"/>
        <end position="120"/>
    </location>
</feature>
<sequence length="217" mass="24484">MDIKQDKSFKCAHCEKGFTTKKYLKYHTEAHDDNAQVNCEICGKTLKNPAVLKTHRRYMHGPRRKYLCEICTHDFGSSSNLLDHMGRIHQKGSRYACTFLECGKSFFAQREVDRHLSRVHVLTSQRERHPCTFSSCGKTFLSKNYIPQHIRVGLGGGTSALGGIKIRSETTGLRQRGALSQTLLTTSHPESVTTPILGQGAGLRNEQFSFRWSVRGP</sequence>
<organism evidence="9 10">
    <name type="scientific">Folsomia candida</name>
    <name type="common">Springtail</name>
    <dbReference type="NCBI Taxonomy" id="158441"/>
    <lineage>
        <taxon>Eukaryota</taxon>
        <taxon>Metazoa</taxon>
        <taxon>Ecdysozoa</taxon>
        <taxon>Arthropoda</taxon>
        <taxon>Hexapoda</taxon>
        <taxon>Collembola</taxon>
        <taxon>Entomobryomorpha</taxon>
        <taxon>Isotomoidea</taxon>
        <taxon>Isotomidae</taxon>
        <taxon>Proisotominae</taxon>
        <taxon>Folsomia</taxon>
    </lineage>
</organism>
<evidence type="ECO:0000313" key="10">
    <source>
        <dbReference type="Proteomes" id="UP000198287"/>
    </source>
</evidence>
<keyword evidence="5" id="KW-0862">Zinc</keyword>